<keyword evidence="4" id="KW-0732">Signal</keyword>
<dbReference type="Proteomes" id="UP000619078">
    <property type="component" value="Unassembled WGS sequence"/>
</dbReference>
<feature type="chain" id="PRO_5036734936" evidence="4">
    <location>
        <begin position="20"/>
        <end position="930"/>
    </location>
</feature>
<dbReference type="SUPFAM" id="SSF56935">
    <property type="entry name" value="Porins"/>
    <property type="match status" value="1"/>
</dbReference>
<feature type="signal peptide" evidence="4">
    <location>
        <begin position="1"/>
        <end position="19"/>
    </location>
</feature>
<feature type="domain" description="Outer membrane protein beta-barrel" evidence="5">
    <location>
        <begin position="451"/>
        <end position="902"/>
    </location>
</feature>
<gene>
    <name evidence="6" type="ORF">IDJ76_08430</name>
</gene>
<dbReference type="SUPFAM" id="SSF49464">
    <property type="entry name" value="Carboxypeptidase regulatory domain-like"/>
    <property type="match status" value="1"/>
</dbReference>
<dbReference type="Pfam" id="PF13715">
    <property type="entry name" value="CarbopepD_reg_2"/>
    <property type="match status" value="1"/>
</dbReference>
<dbReference type="EMBL" id="JACWMX010000003">
    <property type="protein sequence ID" value="MBD1393122.1"/>
    <property type="molecule type" value="Genomic_DNA"/>
</dbReference>
<accession>A0A926NQD0</accession>
<proteinExistence type="predicted"/>
<organism evidence="6 7">
    <name type="scientific">Mucilaginibacter glaciei</name>
    <dbReference type="NCBI Taxonomy" id="2772109"/>
    <lineage>
        <taxon>Bacteria</taxon>
        <taxon>Pseudomonadati</taxon>
        <taxon>Bacteroidota</taxon>
        <taxon>Sphingobacteriia</taxon>
        <taxon>Sphingobacteriales</taxon>
        <taxon>Sphingobacteriaceae</taxon>
        <taxon>Mucilaginibacter</taxon>
    </lineage>
</organism>
<evidence type="ECO:0000256" key="4">
    <source>
        <dbReference type="SAM" id="SignalP"/>
    </source>
</evidence>
<dbReference type="InterPro" id="IPR008969">
    <property type="entry name" value="CarboxyPept-like_regulatory"/>
</dbReference>
<dbReference type="InterPro" id="IPR036942">
    <property type="entry name" value="Beta-barrel_TonB_sf"/>
</dbReference>
<dbReference type="InterPro" id="IPR041700">
    <property type="entry name" value="OMP_b-brl_3"/>
</dbReference>
<dbReference type="Gene3D" id="2.170.130.10">
    <property type="entry name" value="TonB-dependent receptor, plug domain"/>
    <property type="match status" value="1"/>
</dbReference>
<name>A0A926NQD0_9SPHI</name>
<dbReference type="AlphaFoldDB" id="A0A926NQD0"/>
<evidence type="ECO:0000256" key="1">
    <source>
        <dbReference type="ARBA" id="ARBA00004442"/>
    </source>
</evidence>
<sequence>MSKILLLPLLLFVCFNLQAQTKTVQAKAIIKGRVIDSLNNTPIEFATVAILDYRDTTGTLLSYTITDKAGAFNLHNIPRGIPIKVFISFVAYQQYRKIITTDKTDVVDLGTIKLNIKELNTVTVTGERMPIVIRKDTIEFNAEAFKVRPNAVVEDLLKKLPGMEVSNDGSITVMGKAVSKVLVDGHEFFSGDTRMATKNIDADMIDKIQVYDDRDNDPDHLVLEAKLNKIVNLKFKKKYKKSIFGKGYGGAGTSEHYQAGGLVNSFRDTLQISVLGSSNNLNSTGFDFNDLYTSGGLDRGGEAIQRAGLAFGGGGSGRQKATSAGVNINTDYGKKLKINLAYVYKSDVGEYNSVTRRQQFLTDTILFTNSATKRNNDNYGHSISSTVVWQPNDKTRIRYTPYLNINSNNSATANAANSFSNFINPVNNSANTGSSSGNTFSFSQSFNYNKQLKKKGASINIDHSFSISPRNNINYDNTSLTSYITAFPSYSFRQLGDTRSRNTDVSLSSGINYPLTKAVTVDLTAQGSFTHSLDKISTYDYNPVTGLYDSFLLEKSSDLNRDRWMQTINPGVTINLPKDARIRLHFNTQFQQVNNMFGRNSANLDQQFVFFMPNINFSAKGFSASYNRYTSLPNIGDLVPYTVVFSPSYSVTGNPNLKPATSESYNLNYSKYNFQKGISYNFNASAGFSHNSVFRQRTLDAQLVETSTPINRDGRYNLNAGGYINKQVKKEGDLKLSLTTNFNISKNHDFFVLNRMDGFQDSYRGTISEHLSLEYKEIFQIDPTYSLNQVYTTYTGFDYNNQKYLTHNVNAHFTVYMPFKANIDGTYNYSYNPLVPAGFQKSCNLLNLSLARQFLKNDRGEIKLSCYDLLNQNIDTYRSINQNSVTDTQSQIIRRYFLLTLQFKFTKSTVKSDDKQMKSGPAMIFPSGRM</sequence>
<dbReference type="Gene3D" id="2.40.170.20">
    <property type="entry name" value="TonB-dependent receptor, beta-barrel domain"/>
    <property type="match status" value="1"/>
</dbReference>
<evidence type="ECO:0000256" key="3">
    <source>
        <dbReference type="ARBA" id="ARBA00023237"/>
    </source>
</evidence>
<evidence type="ECO:0000256" key="2">
    <source>
        <dbReference type="ARBA" id="ARBA00023136"/>
    </source>
</evidence>
<keyword evidence="2" id="KW-0472">Membrane</keyword>
<comment type="subcellular location">
    <subcellularLocation>
        <location evidence="1">Cell outer membrane</location>
    </subcellularLocation>
</comment>
<keyword evidence="3" id="KW-0998">Cell outer membrane</keyword>
<dbReference type="Pfam" id="PF14905">
    <property type="entry name" value="OMP_b-brl_3"/>
    <property type="match status" value="1"/>
</dbReference>
<evidence type="ECO:0000313" key="6">
    <source>
        <dbReference type="EMBL" id="MBD1393122.1"/>
    </source>
</evidence>
<reference evidence="6" key="1">
    <citation type="submission" date="2020-09" db="EMBL/GenBank/DDBJ databases">
        <title>Novel species of Mucilaginibacter isolated from a glacier on the Tibetan Plateau.</title>
        <authorList>
            <person name="Liu Q."/>
            <person name="Xin Y.-H."/>
        </authorList>
    </citation>
    <scope>NUCLEOTIDE SEQUENCE</scope>
    <source>
        <strain evidence="6">ZB1P21</strain>
    </source>
</reference>
<dbReference type="InterPro" id="IPR037066">
    <property type="entry name" value="Plug_dom_sf"/>
</dbReference>
<evidence type="ECO:0000313" key="7">
    <source>
        <dbReference type="Proteomes" id="UP000619078"/>
    </source>
</evidence>
<keyword evidence="7" id="KW-1185">Reference proteome</keyword>
<dbReference type="GO" id="GO:0009279">
    <property type="term" value="C:cell outer membrane"/>
    <property type="evidence" value="ECO:0007669"/>
    <property type="project" value="UniProtKB-SubCell"/>
</dbReference>
<comment type="caution">
    <text evidence="6">The sequence shown here is derived from an EMBL/GenBank/DDBJ whole genome shotgun (WGS) entry which is preliminary data.</text>
</comment>
<dbReference type="RefSeq" id="WP_191162726.1">
    <property type="nucleotide sequence ID" value="NZ_JACWMX010000003.1"/>
</dbReference>
<protein>
    <submittedName>
        <fullName evidence="6">Outer membrane beta-barrel protein</fullName>
    </submittedName>
</protein>
<evidence type="ECO:0000259" key="5">
    <source>
        <dbReference type="Pfam" id="PF14905"/>
    </source>
</evidence>